<dbReference type="GO" id="GO:0006635">
    <property type="term" value="P:fatty acid beta-oxidation"/>
    <property type="evidence" value="ECO:0007669"/>
    <property type="project" value="TreeGrafter"/>
</dbReference>
<dbReference type="GO" id="GO:0004300">
    <property type="term" value="F:enoyl-CoA hydratase activity"/>
    <property type="evidence" value="ECO:0007669"/>
    <property type="project" value="TreeGrafter"/>
</dbReference>
<name>A0A1U7CVN1_9BACT</name>
<dbReference type="CDD" id="cd06558">
    <property type="entry name" value="crotonase-like"/>
    <property type="match status" value="1"/>
</dbReference>
<dbReference type="Gene3D" id="3.90.226.10">
    <property type="entry name" value="2-enoyl-CoA Hydratase, Chain A, domain 1"/>
    <property type="match status" value="1"/>
</dbReference>
<dbReference type="SUPFAM" id="SSF52096">
    <property type="entry name" value="ClpP/crotonase"/>
    <property type="match status" value="1"/>
</dbReference>
<dbReference type="InterPro" id="IPR029045">
    <property type="entry name" value="ClpP/crotonase-like_dom_sf"/>
</dbReference>
<dbReference type="PANTHER" id="PTHR43612:SF3">
    <property type="entry name" value="TRIFUNCTIONAL ENZYME SUBUNIT ALPHA, MITOCHONDRIAL"/>
    <property type="match status" value="1"/>
</dbReference>
<dbReference type="RefSeq" id="WP_076349422.1">
    <property type="nucleotide sequence ID" value="NZ_CP019082.1"/>
</dbReference>
<dbReference type="Proteomes" id="UP000186309">
    <property type="component" value="Chromosome"/>
</dbReference>
<keyword evidence="2" id="KW-1185">Reference proteome</keyword>
<accession>A0A1U7CVN1</accession>
<protein>
    <submittedName>
        <fullName evidence="1">Fatty acid oxidation complex subunit alpha</fullName>
    </submittedName>
</protein>
<reference evidence="2" key="1">
    <citation type="submission" date="2016-12" db="EMBL/GenBank/DDBJ databases">
        <title>Comparative genomics of four Isosphaeraceae planctomycetes: a common pool of plasmids and glycoside hydrolase genes.</title>
        <authorList>
            <person name="Ivanova A."/>
        </authorList>
    </citation>
    <scope>NUCLEOTIDE SEQUENCE [LARGE SCALE GENOMIC DNA]</scope>
    <source>
        <strain evidence="2">PX4</strain>
    </source>
</reference>
<dbReference type="STRING" id="1387353.BSF38_04565"/>
<dbReference type="KEGG" id="pbor:BSF38_04565"/>
<proteinExistence type="predicted"/>
<evidence type="ECO:0000313" key="1">
    <source>
        <dbReference type="EMBL" id="APW63007.1"/>
    </source>
</evidence>
<dbReference type="Pfam" id="PF00378">
    <property type="entry name" value="ECH_1"/>
    <property type="match status" value="1"/>
</dbReference>
<organism evidence="1 2">
    <name type="scientific">Paludisphaera borealis</name>
    <dbReference type="NCBI Taxonomy" id="1387353"/>
    <lineage>
        <taxon>Bacteria</taxon>
        <taxon>Pseudomonadati</taxon>
        <taxon>Planctomycetota</taxon>
        <taxon>Planctomycetia</taxon>
        <taxon>Isosphaerales</taxon>
        <taxon>Isosphaeraceae</taxon>
        <taxon>Paludisphaera</taxon>
    </lineage>
</organism>
<dbReference type="GO" id="GO:0016509">
    <property type="term" value="F:long-chain (3S)-3-hydroxyacyl-CoA dehydrogenase (NAD+) activity"/>
    <property type="evidence" value="ECO:0007669"/>
    <property type="project" value="TreeGrafter"/>
</dbReference>
<dbReference type="InterPro" id="IPR001753">
    <property type="entry name" value="Enoyl-CoA_hydra/iso"/>
</dbReference>
<dbReference type="AlphaFoldDB" id="A0A1U7CVN1"/>
<gene>
    <name evidence="1" type="primary">fadJ</name>
    <name evidence="1" type="ORF">BSF38_04565</name>
</gene>
<dbReference type="InterPro" id="IPR050136">
    <property type="entry name" value="FA_oxidation_alpha_subunit"/>
</dbReference>
<dbReference type="EMBL" id="CP019082">
    <property type="protein sequence ID" value="APW63007.1"/>
    <property type="molecule type" value="Genomic_DNA"/>
</dbReference>
<dbReference type="OrthoDB" id="9771883at2"/>
<dbReference type="PANTHER" id="PTHR43612">
    <property type="entry name" value="TRIFUNCTIONAL ENZYME SUBUNIT ALPHA"/>
    <property type="match status" value="1"/>
</dbReference>
<sequence length="290" mass="31888">MTVDTTRTAWRCDRGEDGIWTLWFDQPGKSHNILTADAFNELDDRLAEIEEDDSVRGVLIRSAKEAGFCAGADLRTIQQSRSAADVEAYLRRGIEVFDRLARLDPPTTAVLHGVCLGGGFELALACQHRAALASHTALQLGTPEVHLGLIPGWGAIEHLTRLLAPKDALDLLLYGNPIGFLHAKSQGAVDRLVSHDEPERLTETLTLAPAPERPFLAEIWNDELDFARAKLAQQPVGFPEAQAAILEVIEIDLAEGPEAAREATIERLVELMLSEPSRHAIDEFFHRARG</sequence>
<evidence type="ECO:0000313" key="2">
    <source>
        <dbReference type="Proteomes" id="UP000186309"/>
    </source>
</evidence>